<feature type="domain" description="Rhodanese" evidence="2">
    <location>
        <begin position="283"/>
        <end position="355"/>
    </location>
</feature>
<dbReference type="OrthoDB" id="9180at2157"/>
<organism evidence="3 4">
    <name type="scientific">Methanolacinia petrolearia (strain DSM 11571 / OCM 486 / SEBR 4847)</name>
    <name type="common">Methanoplanus petrolearius</name>
    <dbReference type="NCBI Taxonomy" id="679926"/>
    <lineage>
        <taxon>Archaea</taxon>
        <taxon>Methanobacteriati</taxon>
        <taxon>Methanobacteriota</taxon>
        <taxon>Stenosarchaea group</taxon>
        <taxon>Methanomicrobia</taxon>
        <taxon>Methanomicrobiales</taxon>
        <taxon>Methanomicrobiaceae</taxon>
        <taxon>Methanolacinia</taxon>
    </lineage>
</organism>
<dbReference type="SMART" id="SM00450">
    <property type="entry name" value="RHOD"/>
    <property type="match status" value="2"/>
</dbReference>
<dbReference type="Pfam" id="PF00753">
    <property type="entry name" value="Lactamase_B"/>
    <property type="match status" value="1"/>
</dbReference>
<dbReference type="Gene3D" id="3.40.250.10">
    <property type="entry name" value="Rhodanese-like domain"/>
    <property type="match status" value="2"/>
</dbReference>
<evidence type="ECO:0000313" key="4">
    <source>
        <dbReference type="Proteomes" id="UP000006565"/>
    </source>
</evidence>
<dbReference type="EMBL" id="CP002117">
    <property type="protein sequence ID" value="ADN36796.1"/>
    <property type="molecule type" value="Genomic_DNA"/>
</dbReference>
<dbReference type="HOGENOM" id="CLU_030571_7_1_2"/>
<dbReference type="InterPro" id="IPR001307">
    <property type="entry name" value="Thiosulphate_STrfase_CS"/>
</dbReference>
<dbReference type="GO" id="GO:0050313">
    <property type="term" value="F:sulfur dioxygenase activity"/>
    <property type="evidence" value="ECO:0007669"/>
    <property type="project" value="InterPro"/>
</dbReference>
<dbReference type="SUPFAM" id="SSF52821">
    <property type="entry name" value="Rhodanese/Cell cycle control phosphatase"/>
    <property type="match status" value="2"/>
</dbReference>
<reference evidence="3 4" key="1">
    <citation type="journal article" date="2010" name="Stand. Genomic Sci.">
        <title>Complete genome sequence of Methanoplanus petrolearius type strain (SEBR 4847).</title>
        <authorList>
            <person name="Brambilla E."/>
            <person name="Djao O.D."/>
            <person name="Daligault H."/>
            <person name="Lapidus A."/>
            <person name="Lucas S."/>
            <person name="Hammon N."/>
            <person name="Nolan M."/>
            <person name="Tice H."/>
            <person name="Cheng J.F."/>
            <person name="Han C."/>
            <person name="Tapia R."/>
            <person name="Goodwin L."/>
            <person name="Pitluck S."/>
            <person name="Liolios K."/>
            <person name="Ivanova N."/>
            <person name="Mavromatis K."/>
            <person name="Mikhailova N."/>
            <person name="Pati A."/>
            <person name="Chen A."/>
            <person name="Palaniappan K."/>
            <person name="Land M."/>
            <person name="Hauser L."/>
            <person name="Chang Y.J."/>
            <person name="Jeffries C.D."/>
            <person name="Rohde M."/>
            <person name="Spring S."/>
            <person name="Sikorski J."/>
            <person name="Goker M."/>
            <person name="Woyke T."/>
            <person name="Bristow J."/>
            <person name="Eisen J.A."/>
            <person name="Markowitz V."/>
            <person name="Hugenholtz P."/>
            <person name="Kyrpides N.C."/>
            <person name="Klenk H.P."/>
        </authorList>
    </citation>
    <scope>NUCLEOTIDE SEQUENCE [LARGE SCALE GENOMIC DNA]</scope>
    <source>
        <strain evidence="4">DSM 11571 / OCM 486 / SEBR 4847</strain>
    </source>
</reference>
<dbReference type="InterPro" id="IPR001763">
    <property type="entry name" value="Rhodanese-like_dom"/>
</dbReference>
<dbReference type="PANTHER" id="PTHR43084:SF1">
    <property type="entry name" value="PERSULFIDE DIOXYGENASE ETHE1, MITOCHONDRIAL"/>
    <property type="match status" value="1"/>
</dbReference>
<name>E1RJJ0_METP4</name>
<dbReference type="FunFam" id="3.60.15.10:FF:000030">
    <property type="entry name" value="Metallo-beta-lactamase family protein"/>
    <property type="match status" value="1"/>
</dbReference>
<gene>
    <name evidence="3" type="ordered locus">Mpet_2048</name>
</gene>
<dbReference type="SMART" id="SM00849">
    <property type="entry name" value="Lactamase_B"/>
    <property type="match status" value="1"/>
</dbReference>
<dbReference type="Gene3D" id="3.60.15.10">
    <property type="entry name" value="Ribonuclease Z/Hydroxyacylglutathione hydrolase-like"/>
    <property type="match status" value="1"/>
</dbReference>
<dbReference type="STRING" id="679926.Mpet_2048"/>
<dbReference type="KEGG" id="mpi:Mpet_2048"/>
<keyword evidence="1" id="KW-0479">Metal-binding</keyword>
<dbReference type="PROSITE" id="PS00380">
    <property type="entry name" value="RHODANESE_1"/>
    <property type="match status" value="1"/>
</dbReference>
<dbReference type="PANTHER" id="PTHR43084">
    <property type="entry name" value="PERSULFIDE DIOXYGENASE ETHE1"/>
    <property type="match status" value="1"/>
</dbReference>
<dbReference type="GO" id="GO:0046872">
    <property type="term" value="F:metal ion binding"/>
    <property type="evidence" value="ECO:0007669"/>
    <property type="project" value="UniProtKB-KW"/>
</dbReference>
<dbReference type="eggNOG" id="arCOG00517">
    <property type="taxonomic scope" value="Archaea"/>
</dbReference>
<dbReference type="InterPro" id="IPR036873">
    <property type="entry name" value="Rhodanese-like_dom_sf"/>
</dbReference>
<dbReference type="InterPro" id="IPR001279">
    <property type="entry name" value="Metallo-B-lactamas"/>
</dbReference>
<dbReference type="GO" id="GO:0070813">
    <property type="term" value="P:hydrogen sulfide metabolic process"/>
    <property type="evidence" value="ECO:0007669"/>
    <property type="project" value="TreeGrafter"/>
</dbReference>
<dbReference type="InterPro" id="IPR036866">
    <property type="entry name" value="RibonucZ/Hydroxyglut_hydro"/>
</dbReference>
<feature type="domain" description="Rhodanese" evidence="2">
    <location>
        <begin position="369"/>
        <end position="453"/>
    </location>
</feature>
<dbReference type="GO" id="GO:0004792">
    <property type="term" value="F:thiosulfate-cyanide sulfurtransferase activity"/>
    <property type="evidence" value="ECO:0007669"/>
    <property type="project" value="InterPro"/>
</dbReference>
<dbReference type="Pfam" id="PF00581">
    <property type="entry name" value="Rhodanese"/>
    <property type="match status" value="2"/>
</dbReference>
<proteinExistence type="predicted"/>
<keyword evidence="4" id="KW-1185">Reference proteome</keyword>
<dbReference type="CDD" id="cd00158">
    <property type="entry name" value="RHOD"/>
    <property type="match status" value="2"/>
</dbReference>
<dbReference type="GO" id="GO:0006749">
    <property type="term" value="P:glutathione metabolic process"/>
    <property type="evidence" value="ECO:0007669"/>
    <property type="project" value="InterPro"/>
</dbReference>
<evidence type="ECO:0000313" key="3">
    <source>
        <dbReference type="EMBL" id="ADN36796.1"/>
    </source>
</evidence>
<evidence type="ECO:0000259" key="2">
    <source>
        <dbReference type="PROSITE" id="PS50206"/>
    </source>
</evidence>
<dbReference type="RefSeq" id="WP_013329973.1">
    <property type="nucleotide sequence ID" value="NC_014507.1"/>
</dbReference>
<accession>E1RJJ0</accession>
<dbReference type="eggNOG" id="arCOG02021">
    <property type="taxonomic scope" value="Archaea"/>
</dbReference>
<dbReference type="AlphaFoldDB" id="E1RJJ0"/>
<evidence type="ECO:0000256" key="1">
    <source>
        <dbReference type="ARBA" id="ARBA00022723"/>
    </source>
</evidence>
<dbReference type="InterPro" id="IPR051682">
    <property type="entry name" value="Mito_Persulfide_Diox"/>
</dbReference>
<dbReference type="GeneID" id="9744529"/>
<dbReference type="CDD" id="cd07724">
    <property type="entry name" value="POD-like_MBL-fold"/>
    <property type="match status" value="1"/>
</dbReference>
<dbReference type="PROSITE" id="PS50206">
    <property type="entry name" value="RHODANESE_3"/>
    <property type="match status" value="2"/>
</dbReference>
<dbReference type="InterPro" id="IPR044528">
    <property type="entry name" value="POD-like_MBL-fold"/>
</dbReference>
<sequence length="455" mass="49701">MLLKHFYVEKIAHSSYLIGGNKTCAIVDPARDVGKYIHAAKEEELDITHILETHLHADFISGHIDLAEKTGAAIYAPKNGNCEFEHVAVGEGSTFSIENIEFHVLDTPGHTPDCLVYLVNDLSRGDETVLAFTGDTLFVGDVGRPDLFPGRAEELAGKLYDNINNKIAKITGDCIVLPAHGAGSLCGKAIGTMKLSTIGYELKYNREILIKDKNDFIRSLTVGMPPAPDHFGRCSEINRKGPVPVESLPEIVPMTPAEFREKMNDGKTVVLNTCDYAAFGGHHIPGSWHIDMSGNLSTFAGWVLPPEKDVLLVTDNQQQAEEAVVMLRRVGLDHAVGYLDGGTHAWVAAGYETGHVPQLSANEVHEKLNGGGYTLLDVRTEDEYREKHVPGAVNILAMDLRTRYRELDTEGPLIAMCRTGRRSSLACSILKQHNFRNICNASGGITGYIAAGYLK</sequence>
<dbReference type="SUPFAM" id="SSF56281">
    <property type="entry name" value="Metallo-hydrolase/oxidoreductase"/>
    <property type="match status" value="1"/>
</dbReference>
<protein>
    <submittedName>
        <fullName evidence="3">Rhodanese domain protein</fullName>
    </submittedName>
</protein>
<dbReference type="Proteomes" id="UP000006565">
    <property type="component" value="Chromosome"/>
</dbReference>